<accession>A0A0D0CZ77</accession>
<feature type="compositionally biased region" description="Polar residues" evidence="1">
    <location>
        <begin position="305"/>
        <end position="316"/>
    </location>
</feature>
<dbReference type="OrthoDB" id="2690420at2759"/>
<reference evidence="2 3" key="1">
    <citation type="submission" date="2014-04" db="EMBL/GenBank/DDBJ databases">
        <authorList>
            <consortium name="DOE Joint Genome Institute"/>
            <person name="Kuo A."/>
            <person name="Kohler A."/>
            <person name="Jargeat P."/>
            <person name="Nagy L.G."/>
            <person name="Floudas D."/>
            <person name="Copeland A."/>
            <person name="Barry K.W."/>
            <person name="Cichocki N."/>
            <person name="Veneault-Fourrey C."/>
            <person name="LaButti K."/>
            <person name="Lindquist E.A."/>
            <person name="Lipzen A."/>
            <person name="Lundell T."/>
            <person name="Morin E."/>
            <person name="Murat C."/>
            <person name="Sun H."/>
            <person name="Tunlid A."/>
            <person name="Henrissat B."/>
            <person name="Grigoriev I.V."/>
            <person name="Hibbett D.S."/>
            <person name="Martin F."/>
            <person name="Nordberg H.P."/>
            <person name="Cantor M.N."/>
            <person name="Hua S.X."/>
        </authorList>
    </citation>
    <scope>NUCLEOTIDE SEQUENCE [LARGE SCALE GENOMIC DNA]</scope>
    <source>
        <strain evidence="2 3">Ve08.2h10</strain>
    </source>
</reference>
<feature type="region of interest" description="Disordered" evidence="1">
    <location>
        <begin position="168"/>
        <end position="187"/>
    </location>
</feature>
<protein>
    <submittedName>
        <fullName evidence="2">Unplaced genomic scaffold scaffold_1077, whole genome shotgun sequence</fullName>
    </submittedName>
</protein>
<name>A0A0D0CZ77_9AGAM</name>
<dbReference type="AlphaFoldDB" id="A0A0D0CZ77"/>
<feature type="region of interest" description="Disordered" evidence="1">
    <location>
        <begin position="297"/>
        <end position="334"/>
    </location>
</feature>
<dbReference type="HOGENOM" id="CLU_831839_0_0_1"/>
<dbReference type="EMBL" id="KN825899">
    <property type="protein sequence ID" value="KIK80933.1"/>
    <property type="molecule type" value="Genomic_DNA"/>
</dbReference>
<gene>
    <name evidence="2" type="ORF">PAXRUDRAFT_763809</name>
</gene>
<proteinExistence type="predicted"/>
<reference evidence="3" key="2">
    <citation type="submission" date="2015-01" db="EMBL/GenBank/DDBJ databases">
        <title>Evolutionary Origins and Diversification of the Mycorrhizal Mutualists.</title>
        <authorList>
            <consortium name="DOE Joint Genome Institute"/>
            <consortium name="Mycorrhizal Genomics Consortium"/>
            <person name="Kohler A."/>
            <person name="Kuo A."/>
            <person name="Nagy L.G."/>
            <person name="Floudas D."/>
            <person name="Copeland A."/>
            <person name="Barry K.W."/>
            <person name="Cichocki N."/>
            <person name="Veneault-Fourrey C."/>
            <person name="LaButti K."/>
            <person name="Lindquist E.A."/>
            <person name="Lipzen A."/>
            <person name="Lundell T."/>
            <person name="Morin E."/>
            <person name="Murat C."/>
            <person name="Riley R."/>
            <person name="Ohm R."/>
            <person name="Sun H."/>
            <person name="Tunlid A."/>
            <person name="Henrissat B."/>
            <person name="Grigoriev I.V."/>
            <person name="Hibbett D.S."/>
            <person name="Martin F."/>
        </authorList>
    </citation>
    <scope>NUCLEOTIDE SEQUENCE [LARGE SCALE GENOMIC DNA]</scope>
    <source>
        <strain evidence="3">Ve08.2h10</strain>
    </source>
</reference>
<dbReference type="InParanoid" id="A0A0D0CZ77"/>
<evidence type="ECO:0000256" key="1">
    <source>
        <dbReference type="SAM" id="MobiDB-lite"/>
    </source>
</evidence>
<organism evidence="2 3">
    <name type="scientific">Paxillus rubicundulus Ve08.2h10</name>
    <dbReference type="NCBI Taxonomy" id="930991"/>
    <lineage>
        <taxon>Eukaryota</taxon>
        <taxon>Fungi</taxon>
        <taxon>Dikarya</taxon>
        <taxon>Basidiomycota</taxon>
        <taxon>Agaricomycotina</taxon>
        <taxon>Agaricomycetes</taxon>
        <taxon>Agaricomycetidae</taxon>
        <taxon>Boletales</taxon>
        <taxon>Paxilineae</taxon>
        <taxon>Paxillaceae</taxon>
        <taxon>Paxillus</taxon>
    </lineage>
</organism>
<evidence type="ECO:0000313" key="3">
    <source>
        <dbReference type="Proteomes" id="UP000054538"/>
    </source>
</evidence>
<keyword evidence="3" id="KW-1185">Reference proteome</keyword>
<evidence type="ECO:0000313" key="2">
    <source>
        <dbReference type="EMBL" id="KIK80933.1"/>
    </source>
</evidence>
<dbReference type="Proteomes" id="UP000054538">
    <property type="component" value="Unassembled WGS sequence"/>
</dbReference>
<sequence length="334" mass="35802">MMLQMPSSSPLMSPENFSLPSSPILSATTNLASGNLADIDKVNSTSQSPLWISLLASMQSKGALTKAEGTVQAPSTWVWLQSALETLFASVTEVKDSRNASVDVAKCASTTPFWQTYNPKDHYVLIVHSDSLIKDLPDLKAMSGPHFSRAKIGKSSILMSPSKVKARATSQAGSSSGIQGGRKAGGQWKISDLKDPQGRYARLLNSHPTLHDTSVITPNVQDGKGVLIPPGEYASKLHDGDIVKVEIILKLWNIKANKSGNNSFTHDANGSRVYQLVLKNMTLLPAERYTQPTMIKVPNFKGKQKASSEAQGQSPTKKAVGGGSKSAAQDMDVL</sequence>